<name>A0A7T8HHN2_CALRO</name>
<dbReference type="EMBL" id="CP045896">
    <property type="protein sequence ID" value="QQP50252.1"/>
    <property type="molecule type" value="Genomic_DNA"/>
</dbReference>
<evidence type="ECO:0000313" key="3">
    <source>
        <dbReference type="Proteomes" id="UP000595437"/>
    </source>
</evidence>
<sequence length="87" mass="9369">MTLYCEMITFRLTCLRTCFALAIETGSGMLAKGTLEGPSLSRIPLKGVGSLLASSLQATPVQRQGSLGFTIKSQIFRLDLISYPQGL</sequence>
<evidence type="ECO:0000256" key="1">
    <source>
        <dbReference type="SAM" id="SignalP"/>
    </source>
</evidence>
<evidence type="ECO:0000313" key="2">
    <source>
        <dbReference type="EMBL" id="QQP50252.1"/>
    </source>
</evidence>
<keyword evidence="3" id="KW-1185">Reference proteome</keyword>
<gene>
    <name evidence="2" type="ORF">FKW44_011188</name>
</gene>
<keyword evidence="1" id="KW-0732">Signal</keyword>
<reference evidence="3" key="1">
    <citation type="submission" date="2021-01" db="EMBL/GenBank/DDBJ databases">
        <title>Caligus Genome Assembly.</title>
        <authorList>
            <person name="Gallardo-Escarate C."/>
        </authorList>
    </citation>
    <scope>NUCLEOTIDE SEQUENCE [LARGE SCALE GENOMIC DNA]</scope>
</reference>
<dbReference type="AlphaFoldDB" id="A0A7T8HHN2"/>
<dbReference type="Proteomes" id="UP000595437">
    <property type="component" value="Chromosome 7"/>
</dbReference>
<feature type="signal peptide" evidence="1">
    <location>
        <begin position="1"/>
        <end position="20"/>
    </location>
</feature>
<evidence type="ECO:0008006" key="4">
    <source>
        <dbReference type="Google" id="ProtNLM"/>
    </source>
</evidence>
<proteinExistence type="predicted"/>
<organism evidence="2 3">
    <name type="scientific">Caligus rogercresseyi</name>
    <name type="common">Sea louse</name>
    <dbReference type="NCBI Taxonomy" id="217165"/>
    <lineage>
        <taxon>Eukaryota</taxon>
        <taxon>Metazoa</taxon>
        <taxon>Ecdysozoa</taxon>
        <taxon>Arthropoda</taxon>
        <taxon>Crustacea</taxon>
        <taxon>Multicrustacea</taxon>
        <taxon>Hexanauplia</taxon>
        <taxon>Copepoda</taxon>
        <taxon>Siphonostomatoida</taxon>
        <taxon>Caligidae</taxon>
        <taxon>Caligus</taxon>
    </lineage>
</organism>
<protein>
    <recommendedName>
        <fullName evidence="4">Secreted protein</fullName>
    </recommendedName>
</protein>
<feature type="chain" id="PRO_5031422378" description="Secreted protein" evidence="1">
    <location>
        <begin position="21"/>
        <end position="87"/>
    </location>
</feature>
<accession>A0A7T8HHN2</accession>